<dbReference type="InterPro" id="IPR014729">
    <property type="entry name" value="Rossmann-like_a/b/a_fold"/>
</dbReference>
<feature type="domain" description="Phosphoadenosine phosphosulphate reductase" evidence="2">
    <location>
        <begin position="28"/>
        <end position="152"/>
    </location>
</feature>
<reference evidence="3 4" key="1">
    <citation type="submission" date="2020-08" db="EMBL/GenBank/DDBJ databases">
        <title>The Agave Microbiome: Exploring the role of microbial communities in plant adaptations to desert environments.</title>
        <authorList>
            <person name="Partida-Martinez L.P."/>
        </authorList>
    </citation>
    <scope>NUCLEOTIDE SEQUENCE [LARGE SCALE GENOMIC DNA]</scope>
    <source>
        <strain evidence="3 4">AT3.9</strain>
    </source>
</reference>
<feature type="region of interest" description="Disordered" evidence="1">
    <location>
        <begin position="1"/>
        <end position="22"/>
    </location>
</feature>
<dbReference type="RefSeq" id="WP_183452936.1">
    <property type="nucleotide sequence ID" value="NZ_JACHWB010000005.1"/>
</dbReference>
<dbReference type="Gene3D" id="3.40.50.620">
    <property type="entry name" value="HUPs"/>
    <property type="match status" value="1"/>
</dbReference>
<name>A0A7W4VP12_9HYPH</name>
<comment type="caution">
    <text evidence="3">The sequence shown here is derived from an EMBL/GenBank/DDBJ whole genome shotgun (WGS) entry which is preliminary data.</text>
</comment>
<dbReference type="SUPFAM" id="SSF52402">
    <property type="entry name" value="Adenine nucleotide alpha hydrolases-like"/>
    <property type="match status" value="1"/>
</dbReference>
<evidence type="ECO:0000256" key="1">
    <source>
        <dbReference type="SAM" id="MobiDB-lite"/>
    </source>
</evidence>
<dbReference type="AlphaFoldDB" id="A0A7W4VP12"/>
<accession>A0A7W4VP12</accession>
<evidence type="ECO:0000259" key="2">
    <source>
        <dbReference type="Pfam" id="PF01507"/>
    </source>
</evidence>
<dbReference type="GO" id="GO:0003824">
    <property type="term" value="F:catalytic activity"/>
    <property type="evidence" value="ECO:0007669"/>
    <property type="project" value="InterPro"/>
</dbReference>
<dbReference type="InterPro" id="IPR002500">
    <property type="entry name" value="PAPS_reduct_dom"/>
</dbReference>
<dbReference type="Pfam" id="PF01507">
    <property type="entry name" value="PAPS_reduct"/>
    <property type="match status" value="1"/>
</dbReference>
<evidence type="ECO:0000313" key="4">
    <source>
        <dbReference type="Proteomes" id="UP000532010"/>
    </source>
</evidence>
<organism evidence="3 4">
    <name type="scientific">Microvirga lupini</name>
    <dbReference type="NCBI Taxonomy" id="420324"/>
    <lineage>
        <taxon>Bacteria</taxon>
        <taxon>Pseudomonadati</taxon>
        <taxon>Pseudomonadota</taxon>
        <taxon>Alphaproteobacteria</taxon>
        <taxon>Hyphomicrobiales</taxon>
        <taxon>Methylobacteriaceae</taxon>
        <taxon>Microvirga</taxon>
    </lineage>
</organism>
<sequence length="327" mass="36948">MSDLMCPPSLRSSEKQGPTESQAAKSRLFISFSGGRTSAYMTKRLLDLAAERNDGTEIVVLFANTGQEHEETLRFVDRCDKHFGFNVVWVEAVVDPEHGKGTGFRVATFETAARRGEPFEPVIKKYGIPNSSFPHCTRETKERPMTAYLRSIGWDAGTYDTAIGLRSDEKGRKNSKAKELRLIYPLIKWGVTKQAVLSWWAQQPFDLNLPEHWGNCLTCWKKSDRKLATIARERPEWFDFFRRMEATYPDAGPGDGRDRPRRFFRGKKTVNDIFAIGMSNTFVPYTPDTELQFEMDMFGFVVLDDLDLGGGCGDSCEVFSDSAGEAA</sequence>
<proteinExistence type="predicted"/>
<dbReference type="Proteomes" id="UP000532010">
    <property type="component" value="Unassembled WGS sequence"/>
</dbReference>
<keyword evidence="4" id="KW-1185">Reference proteome</keyword>
<dbReference type="EMBL" id="JACHWB010000005">
    <property type="protein sequence ID" value="MBB3020703.1"/>
    <property type="molecule type" value="Genomic_DNA"/>
</dbReference>
<protein>
    <recommendedName>
        <fullName evidence="2">Phosphoadenosine phosphosulphate reductase domain-containing protein</fullName>
    </recommendedName>
</protein>
<evidence type="ECO:0000313" key="3">
    <source>
        <dbReference type="EMBL" id="MBB3020703.1"/>
    </source>
</evidence>
<gene>
    <name evidence="3" type="ORF">FHR70_003789</name>
</gene>